<dbReference type="Pfam" id="PF21790">
    <property type="entry name" value="OGG"/>
    <property type="match status" value="1"/>
</dbReference>
<dbReference type="AlphaFoldDB" id="A0A9Q4NRV3"/>
<dbReference type="RefSeq" id="WP_269027469.1">
    <property type="nucleotide sequence ID" value="NZ_BAABDP010000020.1"/>
</dbReference>
<evidence type="ECO:0000313" key="1">
    <source>
        <dbReference type="EMBL" id="MCZ2220675.1"/>
    </source>
</evidence>
<evidence type="ECO:0000313" key="2">
    <source>
        <dbReference type="Proteomes" id="UP001071110"/>
    </source>
</evidence>
<name>A0A9Q4NRV3_9CORY</name>
<sequence>MTQIAEALETVKPTAQDVLGDSVTFSPIRWKTGWPHHLRRVPPFRDDATASITRSEVFAFGADVRESGFAREQIIDFLGACFAYVAGQSNQVMQMQAFLRNKGNAAQLLAAARKLDGVGAVDAYGSLVATGLPPKFASAVAYFLAGEQEAGEASKPVIICSNRARIAGLPSEGDWSAEEYGEYLEALKAARDAYDAELPLDAVEWALREFARRSE</sequence>
<comment type="caution">
    <text evidence="1">The sequence shown here is derived from an EMBL/GenBank/DDBJ whole genome shotgun (WGS) entry which is preliminary data.</text>
</comment>
<gene>
    <name evidence="1" type="ORF">NUW87_04715</name>
</gene>
<organism evidence="1 2">
    <name type="scientific">Corynebacterium pilbarense</name>
    <dbReference type="NCBI Taxonomy" id="1288393"/>
    <lineage>
        <taxon>Bacteria</taxon>
        <taxon>Bacillati</taxon>
        <taxon>Actinomycetota</taxon>
        <taxon>Actinomycetes</taxon>
        <taxon>Mycobacteriales</taxon>
        <taxon>Corynebacteriaceae</taxon>
        <taxon>Corynebacterium</taxon>
    </lineage>
</organism>
<keyword evidence="2" id="KW-1185">Reference proteome</keyword>
<accession>A0A9Q4NRV3</accession>
<protein>
    <submittedName>
        <fullName evidence="1">Uncharacterized protein</fullName>
    </submittedName>
</protein>
<dbReference type="Proteomes" id="UP001071110">
    <property type="component" value="Unassembled WGS sequence"/>
</dbReference>
<reference evidence="1" key="1">
    <citation type="submission" date="2022-08" db="EMBL/GenBank/DDBJ databases">
        <title>Corynebacterium sp. nov., isolated from clinical breast specimens.</title>
        <authorList>
            <person name="Zhang T."/>
        </authorList>
    </citation>
    <scope>NUCLEOTIDE SEQUENCE</scope>
    <source>
        <strain evidence="1">CCUG 57942</strain>
    </source>
</reference>
<dbReference type="InterPro" id="IPR048868">
    <property type="entry name" value="OGG-like_put"/>
</dbReference>
<dbReference type="EMBL" id="JANRML010000004">
    <property type="protein sequence ID" value="MCZ2220675.1"/>
    <property type="molecule type" value="Genomic_DNA"/>
</dbReference>
<proteinExistence type="predicted"/>